<dbReference type="Proteomes" id="UP000574067">
    <property type="component" value="Unassembled WGS sequence"/>
</dbReference>
<dbReference type="PANTHER" id="PTHR10587">
    <property type="entry name" value="GLYCOSYL TRANSFERASE-RELATED"/>
    <property type="match status" value="1"/>
</dbReference>
<dbReference type="PROSITE" id="PS51677">
    <property type="entry name" value="NODB"/>
    <property type="match status" value="1"/>
</dbReference>
<evidence type="ECO:0000313" key="3">
    <source>
        <dbReference type="Proteomes" id="UP000574067"/>
    </source>
</evidence>
<organism evidence="2 3">
    <name type="scientific">Azohydromonas caseinilytica</name>
    <dbReference type="NCBI Taxonomy" id="2728836"/>
    <lineage>
        <taxon>Bacteria</taxon>
        <taxon>Pseudomonadati</taxon>
        <taxon>Pseudomonadota</taxon>
        <taxon>Betaproteobacteria</taxon>
        <taxon>Burkholderiales</taxon>
        <taxon>Sphaerotilaceae</taxon>
        <taxon>Azohydromonas</taxon>
    </lineage>
</organism>
<evidence type="ECO:0000313" key="2">
    <source>
        <dbReference type="EMBL" id="NML18534.1"/>
    </source>
</evidence>
<accession>A0A848FGR6</accession>
<dbReference type="CDD" id="cd10959">
    <property type="entry name" value="CE4_NodB_like_3"/>
    <property type="match status" value="1"/>
</dbReference>
<keyword evidence="3" id="KW-1185">Reference proteome</keyword>
<evidence type="ECO:0000259" key="1">
    <source>
        <dbReference type="PROSITE" id="PS51677"/>
    </source>
</evidence>
<gene>
    <name evidence="2" type="ORF">HHL10_26550</name>
</gene>
<dbReference type="InterPro" id="IPR002509">
    <property type="entry name" value="NODB_dom"/>
</dbReference>
<dbReference type="Gene3D" id="3.20.20.370">
    <property type="entry name" value="Glycoside hydrolase/deacetylase"/>
    <property type="match status" value="1"/>
</dbReference>
<dbReference type="InterPro" id="IPR011330">
    <property type="entry name" value="Glyco_hydro/deAcase_b/a-brl"/>
</dbReference>
<feature type="domain" description="NodB homology" evidence="1">
    <location>
        <begin position="77"/>
        <end position="263"/>
    </location>
</feature>
<dbReference type="RefSeq" id="WP_169163430.1">
    <property type="nucleotide sequence ID" value="NZ_JABBFW010000034.1"/>
</dbReference>
<name>A0A848FGR6_9BURK</name>
<dbReference type="GO" id="GO:0005975">
    <property type="term" value="P:carbohydrate metabolic process"/>
    <property type="evidence" value="ECO:0007669"/>
    <property type="project" value="InterPro"/>
</dbReference>
<dbReference type="AlphaFoldDB" id="A0A848FGR6"/>
<dbReference type="GO" id="GO:0016810">
    <property type="term" value="F:hydrolase activity, acting on carbon-nitrogen (but not peptide) bonds"/>
    <property type="evidence" value="ECO:0007669"/>
    <property type="project" value="InterPro"/>
</dbReference>
<dbReference type="Pfam" id="PF01522">
    <property type="entry name" value="Polysacc_deac_1"/>
    <property type="match status" value="1"/>
</dbReference>
<dbReference type="PANTHER" id="PTHR10587:SF137">
    <property type="entry name" value="4-DEOXY-4-FORMAMIDO-L-ARABINOSE-PHOSPHOUNDECAPRENOL DEFORMYLASE ARND-RELATED"/>
    <property type="match status" value="1"/>
</dbReference>
<sequence length="292" mass="31755">MTFSSTTPWSMPPLLRATFGLHAAAAGALLLRPEWAGWAIGTLVLNHAALTAAGLWPRSRWLGPNLVRLPPASAARGEVALTIDDGPDPVVTPAVLDLLERHGARATFFCIAQHARRHPALVREIVARGHSVQNHSDVHRHNFSLLGPRGFLREIERAQQTLTELSGERPTCFRAPAGLRNPFLDPVLHRLGLRLASWTRRGFDTRERDPARVLQRLVRGLAAGDILLLHDGNAARTAQGRPVVLEVLPPLLERCRQAGLRCVTLPQALRAGLPAPPSANAPLLHADASRPS</sequence>
<comment type="caution">
    <text evidence="2">The sequence shown here is derived from an EMBL/GenBank/DDBJ whole genome shotgun (WGS) entry which is preliminary data.</text>
</comment>
<protein>
    <submittedName>
        <fullName evidence="2">Polysaccharide deacetylase family protein</fullName>
    </submittedName>
</protein>
<dbReference type="InterPro" id="IPR050248">
    <property type="entry name" value="Polysacc_deacetylase_ArnD"/>
</dbReference>
<proteinExistence type="predicted"/>
<dbReference type="EMBL" id="JABBFW010000034">
    <property type="protein sequence ID" value="NML18534.1"/>
    <property type="molecule type" value="Genomic_DNA"/>
</dbReference>
<reference evidence="2 3" key="1">
    <citation type="submission" date="2020-04" db="EMBL/GenBank/DDBJ databases">
        <title>Azohydromonas sp. isolated from soil.</title>
        <authorList>
            <person name="Dahal R.H."/>
        </authorList>
    </citation>
    <scope>NUCLEOTIDE SEQUENCE [LARGE SCALE GENOMIC DNA]</scope>
    <source>
        <strain evidence="2 3">G-1-1-14</strain>
    </source>
</reference>
<dbReference type="SUPFAM" id="SSF88713">
    <property type="entry name" value="Glycoside hydrolase/deacetylase"/>
    <property type="match status" value="1"/>
</dbReference>